<accession>A0A426YHX2</accession>
<gene>
    <name evidence="2" type="ORF">B296_00049880</name>
</gene>
<protein>
    <submittedName>
        <fullName evidence="2">Uncharacterized protein</fullName>
    </submittedName>
</protein>
<name>A0A426YHX2_ENSVE</name>
<dbReference type="Proteomes" id="UP000287651">
    <property type="component" value="Unassembled WGS sequence"/>
</dbReference>
<evidence type="ECO:0000256" key="1">
    <source>
        <dbReference type="SAM" id="MobiDB-lite"/>
    </source>
</evidence>
<proteinExistence type="predicted"/>
<evidence type="ECO:0000313" key="2">
    <source>
        <dbReference type="EMBL" id="RRT51341.1"/>
    </source>
</evidence>
<evidence type="ECO:0000313" key="3">
    <source>
        <dbReference type="Proteomes" id="UP000287651"/>
    </source>
</evidence>
<sequence length="107" mass="12471">MARRRAVRLSEMSAAGEPWDGNTDENLTRRRLFRSGPLLVAVASSKATRKRGKHQRLLINFPKKREKKKREKKNLETALHFACIIRHSWVKNRLRNLSLTGDFFSRG</sequence>
<reference evidence="2 3" key="1">
    <citation type="journal article" date="2014" name="Agronomy (Basel)">
        <title>A Draft Genome Sequence for Ensete ventricosum, the Drought-Tolerant Tree Against Hunger.</title>
        <authorList>
            <person name="Harrison J."/>
            <person name="Moore K.A."/>
            <person name="Paszkiewicz K."/>
            <person name="Jones T."/>
            <person name="Grant M."/>
            <person name="Ambacheew D."/>
            <person name="Muzemil S."/>
            <person name="Studholme D.J."/>
        </authorList>
    </citation>
    <scope>NUCLEOTIDE SEQUENCE [LARGE SCALE GENOMIC DNA]</scope>
</reference>
<feature type="region of interest" description="Disordered" evidence="1">
    <location>
        <begin position="1"/>
        <end position="23"/>
    </location>
</feature>
<comment type="caution">
    <text evidence="2">The sequence shown here is derived from an EMBL/GenBank/DDBJ whole genome shotgun (WGS) entry which is preliminary data.</text>
</comment>
<dbReference type="AlphaFoldDB" id="A0A426YHX2"/>
<organism evidence="2 3">
    <name type="scientific">Ensete ventricosum</name>
    <name type="common">Abyssinian banana</name>
    <name type="synonym">Musa ensete</name>
    <dbReference type="NCBI Taxonomy" id="4639"/>
    <lineage>
        <taxon>Eukaryota</taxon>
        <taxon>Viridiplantae</taxon>
        <taxon>Streptophyta</taxon>
        <taxon>Embryophyta</taxon>
        <taxon>Tracheophyta</taxon>
        <taxon>Spermatophyta</taxon>
        <taxon>Magnoliopsida</taxon>
        <taxon>Liliopsida</taxon>
        <taxon>Zingiberales</taxon>
        <taxon>Musaceae</taxon>
        <taxon>Ensete</taxon>
    </lineage>
</organism>
<dbReference type="EMBL" id="AMZH03012273">
    <property type="protein sequence ID" value="RRT51341.1"/>
    <property type="molecule type" value="Genomic_DNA"/>
</dbReference>